<sequence>MSLLSASASESWLTTKSGAGSDHNQLDSNSYDYDVAIVGGGIVGTTLAAALGGSALRVALIEAQPTATAIAKGQAYAIHLSSKRIWQAIGVWDQIEPKLEPFRQVRLSDACYPHVVEFASQDLNAPALGYVAEHRHLLPELLAFVQNCPNVDYLCPVQVGEILYGSQSALVPLYPGNVGKDDLPVEPRQLQVQLVVAADGSRSRVRESAGIPVRGRQYGQSCLVATIAPDRHHQNIAYERFWPSGPFAILPANDRECRIVWTAPHREAQALLNLDDAEFEQRLIHRYGSQMGPLKVVSPRYIFPARIQHATRYVQTRLALVGDAAHTCHPVGGQGLNLGIRDAAALAQILKNAGPQQDLGDLRVLRRYQGWRRRQNVASLQFTHLLNLTFSNEYRPVQIIRRFGLRLMRWVPPVRITALKFMAGLLSF</sequence>
<dbReference type="Gene3D" id="3.50.50.60">
    <property type="entry name" value="FAD/NAD(P)-binding domain"/>
    <property type="match status" value="2"/>
</dbReference>
<evidence type="ECO:0000259" key="7">
    <source>
        <dbReference type="Pfam" id="PF01494"/>
    </source>
</evidence>
<dbReference type="GO" id="GO:0004497">
    <property type="term" value="F:monooxygenase activity"/>
    <property type="evidence" value="ECO:0007669"/>
    <property type="project" value="UniProtKB-KW"/>
</dbReference>
<dbReference type="Pfam" id="PF01494">
    <property type="entry name" value="FAD_binding_3"/>
    <property type="match status" value="1"/>
</dbReference>
<name>A0ABD4T7D3_9CYAN</name>
<dbReference type="PANTHER" id="PTHR43876:SF7">
    <property type="entry name" value="UBIQUINONE BIOSYNTHESIS MONOOXYGENASE COQ6, MITOCHONDRIAL"/>
    <property type="match status" value="1"/>
</dbReference>
<dbReference type="InterPro" id="IPR036188">
    <property type="entry name" value="FAD/NAD-bd_sf"/>
</dbReference>
<evidence type="ECO:0000256" key="2">
    <source>
        <dbReference type="ARBA" id="ARBA00005349"/>
    </source>
</evidence>
<dbReference type="AlphaFoldDB" id="A0ABD4T7D3"/>
<keyword evidence="4" id="KW-0274">FAD</keyword>
<dbReference type="Proteomes" id="UP000031561">
    <property type="component" value="Unassembled WGS sequence"/>
</dbReference>
<accession>A0ABD4T7D3</accession>
<keyword evidence="3" id="KW-0285">Flavoprotein</keyword>
<dbReference type="FunFam" id="3.50.50.60:FF:000021">
    <property type="entry name" value="Ubiquinone biosynthesis monooxygenase COQ6"/>
    <property type="match status" value="1"/>
</dbReference>
<keyword evidence="9" id="KW-1185">Reference proteome</keyword>
<dbReference type="RefSeq" id="WP_166276715.1">
    <property type="nucleotide sequence ID" value="NZ_JTHE03000103.1"/>
</dbReference>
<feature type="domain" description="FAD-binding" evidence="7">
    <location>
        <begin position="32"/>
        <end position="352"/>
    </location>
</feature>
<evidence type="ECO:0000256" key="4">
    <source>
        <dbReference type="ARBA" id="ARBA00022827"/>
    </source>
</evidence>
<dbReference type="GO" id="GO:0110142">
    <property type="term" value="C:ubiquinone biosynthesis complex"/>
    <property type="evidence" value="ECO:0007669"/>
    <property type="project" value="UniProtKB-ARBA"/>
</dbReference>
<dbReference type="PRINTS" id="PR00420">
    <property type="entry name" value="RNGMNOXGNASE"/>
</dbReference>
<reference evidence="8 9" key="1">
    <citation type="journal article" date="2015" name="Genome Announc.">
        <title>Draft Genome Sequence of Filamentous Marine Cyanobacterium Lyngbya confervoides Strain BDU141951.</title>
        <authorList>
            <person name="Chandrababunaidu M.M."/>
            <person name="Sen D."/>
            <person name="Tripathy S."/>
        </authorList>
    </citation>
    <scope>NUCLEOTIDE SEQUENCE [LARGE SCALE GENOMIC DNA]</scope>
    <source>
        <strain evidence="8 9">BDU141951</strain>
    </source>
</reference>
<dbReference type="SUPFAM" id="SSF51905">
    <property type="entry name" value="FAD/NAD(P)-binding domain"/>
    <property type="match status" value="1"/>
</dbReference>
<keyword evidence="5" id="KW-0560">Oxidoreductase</keyword>
<dbReference type="InterPro" id="IPR002938">
    <property type="entry name" value="FAD-bd"/>
</dbReference>
<dbReference type="EMBL" id="JTHE03000103">
    <property type="protein sequence ID" value="MCM1984662.1"/>
    <property type="molecule type" value="Genomic_DNA"/>
</dbReference>
<dbReference type="PROSITE" id="PS01304">
    <property type="entry name" value="UBIH"/>
    <property type="match status" value="1"/>
</dbReference>
<comment type="cofactor">
    <cofactor evidence="1">
        <name>FAD</name>
        <dbReference type="ChEBI" id="CHEBI:57692"/>
    </cofactor>
</comment>
<dbReference type="NCBIfam" id="TIGR01988">
    <property type="entry name" value="Ubi-OHases"/>
    <property type="match status" value="1"/>
</dbReference>
<protein>
    <submittedName>
        <fullName evidence="8">FAD-dependent hydroxylase</fullName>
    </submittedName>
</protein>
<organism evidence="8 9">
    <name type="scientific">Lyngbya confervoides BDU141951</name>
    <dbReference type="NCBI Taxonomy" id="1574623"/>
    <lineage>
        <taxon>Bacteria</taxon>
        <taxon>Bacillati</taxon>
        <taxon>Cyanobacteriota</taxon>
        <taxon>Cyanophyceae</taxon>
        <taxon>Oscillatoriophycideae</taxon>
        <taxon>Oscillatoriales</taxon>
        <taxon>Microcoleaceae</taxon>
        <taxon>Lyngbya</taxon>
    </lineage>
</organism>
<evidence type="ECO:0000256" key="3">
    <source>
        <dbReference type="ARBA" id="ARBA00022630"/>
    </source>
</evidence>
<comment type="similarity">
    <text evidence="2">Belongs to the UbiH/COQ6 family.</text>
</comment>
<proteinExistence type="inferred from homology"/>
<keyword evidence="6" id="KW-0503">Monooxygenase</keyword>
<evidence type="ECO:0000256" key="1">
    <source>
        <dbReference type="ARBA" id="ARBA00001974"/>
    </source>
</evidence>
<gene>
    <name evidence="8" type="ORF">QQ91_0017710</name>
</gene>
<dbReference type="InterPro" id="IPR010971">
    <property type="entry name" value="UbiH/COQ6"/>
</dbReference>
<dbReference type="InterPro" id="IPR018168">
    <property type="entry name" value="Ubi_Hdrlase_CS"/>
</dbReference>
<evidence type="ECO:0000256" key="6">
    <source>
        <dbReference type="ARBA" id="ARBA00023033"/>
    </source>
</evidence>
<dbReference type="PANTHER" id="PTHR43876">
    <property type="entry name" value="UBIQUINONE BIOSYNTHESIS MONOOXYGENASE COQ6, MITOCHONDRIAL"/>
    <property type="match status" value="1"/>
</dbReference>
<evidence type="ECO:0000256" key="5">
    <source>
        <dbReference type="ARBA" id="ARBA00023002"/>
    </source>
</evidence>
<evidence type="ECO:0000313" key="9">
    <source>
        <dbReference type="Proteomes" id="UP000031561"/>
    </source>
</evidence>
<dbReference type="GO" id="GO:0006744">
    <property type="term" value="P:ubiquinone biosynthetic process"/>
    <property type="evidence" value="ECO:0007669"/>
    <property type="project" value="UniProtKB-ARBA"/>
</dbReference>
<comment type="caution">
    <text evidence="8">The sequence shown here is derived from an EMBL/GenBank/DDBJ whole genome shotgun (WGS) entry which is preliminary data.</text>
</comment>
<dbReference type="NCBIfam" id="NF005612">
    <property type="entry name" value="PRK07364.1"/>
    <property type="match status" value="1"/>
</dbReference>
<evidence type="ECO:0000313" key="8">
    <source>
        <dbReference type="EMBL" id="MCM1984662.1"/>
    </source>
</evidence>
<dbReference type="InterPro" id="IPR051205">
    <property type="entry name" value="UbiH/COQ6_monooxygenase"/>
</dbReference>